<evidence type="ECO:0000313" key="5">
    <source>
        <dbReference type="EMBL" id="OAV87346.1"/>
    </source>
</evidence>
<dbReference type="Pfam" id="PF00400">
    <property type="entry name" value="WD40"/>
    <property type="match status" value="3"/>
</dbReference>
<evidence type="ECO:0000313" key="7">
    <source>
        <dbReference type="Proteomes" id="UP000005240"/>
    </source>
</evidence>
<proteinExistence type="predicted"/>
<evidence type="ECO:0000313" key="6">
    <source>
        <dbReference type="EnsemblFungi" id="PTTG_00592-t43_1-p1"/>
    </source>
</evidence>
<keyword evidence="7" id="KW-1185">Reference proteome</keyword>
<feature type="region of interest" description="Disordered" evidence="4">
    <location>
        <begin position="106"/>
        <end position="131"/>
    </location>
</feature>
<evidence type="ECO:0000256" key="1">
    <source>
        <dbReference type="ARBA" id="ARBA00022574"/>
    </source>
</evidence>
<accession>A0A0C4EIM5</accession>
<protein>
    <recommendedName>
        <fullName evidence="8">Anaphase-promoting complex subunit 4 WD40 domain-containing protein</fullName>
    </recommendedName>
</protein>
<evidence type="ECO:0000256" key="2">
    <source>
        <dbReference type="ARBA" id="ARBA00022737"/>
    </source>
</evidence>
<sequence length="441" mass="48133">MTSKDGKARLTGGRPLPNELISVEIELTHPEDAISAVKFDPTNPDLLLVSSWDKTVKLYNLSNASPTEPISVYPHPSPVLDVCFGTGKNAGRGYTASLDRGVREIDLQPSAPTPNPANPNSIPNSNSRPNRVISTHQDAVKCVHYSSEFDILITGSWDRSVMLQDPKASSNKQYPNQICSLTLPNLPAKVYSLDSSKDKLVVAMGNRRIWIWDLAKLSEAVEKVNQINKNPNLAATETVIPPPPLQERESSLKFMTRLIKCMPPGDGYASGSIEGRVAVDFFDTSAESQAKKYAFKCHRQAIDGVDTIYPVNALAFHPTHGTFATGGGDGIVSIWDSAAKKRLRQLPKYPGSITSLAFNSDGSKLAIGCSVLEEENPANNPAADDDHSNERGADLENKEASHNPDKKNSSHFNSLKNCVFVRNVIDDCKGKAKFWVPGKLW</sequence>
<dbReference type="OrthoDB" id="10262475at2759"/>
<reference evidence="6 7" key="3">
    <citation type="journal article" date="2017" name="G3 (Bethesda)">
        <title>Comparative analysis highlights variable genome content of wheat rusts and divergence of the mating loci.</title>
        <authorList>
            <person name="Cuomo C.A."/>
            <person name="Bakkeren G."/>
            <person name="Khalil H.B."/>
            <person name="Panwar V."/>
            <person name="Joly D."/>
            <person name="Linning R."/>
            <person name="Sakthikumar S."/>
            <person name="Song X."/>
            <person name="Adiconis X."/>
            <person name="Fan L."/>
            <person name="Goldberg J.M."/>
            <person name="Levin J.Z."/>
            <person name="Young S."/>
            <person name="Zeng Q."/>
            <person name="Anikster Y."/>
            <person name="Bruce M."/>
            <person name="Wang M."/>
            <person name="Yin C."/>
            <person name="McCallum B."/>
            <person name="Szabo L.J."/>
            <person name="Hulbert S."/>
            <person name="Chen X."/>
            <person name="Fellers J.P."/>
        </authorList>
    </citation>
    <scope>NUCLEOTIDE SEQUENCE</scope>
    <source>
        <strain evidence="7">Isolate 1-1 / race 1 (BBBD)</strain>
        <strain evidence="6">isolate 1-1 / race 1 (BBBD)</strain>
    </source>
</reference>
<feature type="repeat" description="WD" evidence="3">
    <location>
        <begin position="311"/>
        <end position="345"/>
    </location>
</feature>
<dbReference type="InterPro" id="IPR036322">
    <property type="entry name" value="WD40_repeat_dom_sf"/>
</dbReference>
<organism evidence="5">
    <name type="scientific">Puccinia triticina (isolate 1-1 / race 1 (BBBD))</name>
    <name type="common">Brown leaf rust fungus</name>
    <dbReference type="NCBI Taxonomy" id="630390"/>
    <lineage>
        <taxon>Eukaryota</taxon>
        <taxon>Fungi</taxon>
        <taxon>Dikarya</taxon>
        <taxon>Basidiomycota</taxon>
        <taxon>Pucciniomycotina</taxon>
        <taxon>Pucciniomycetes</taxon>
        <taxon>Pucciniales</taxon>
        <taxon>Pucciniaceae</taxon>
        <taxon>Puccinia</taxon>
    </lineage>
</organism>
<dbReference type="PROSITE" id="PS50082">
    <property type="entry name" value="WD_REPEATS_2"/>
    <property type="match status" value="2"/>
</dbReference>
<reference evidence="5" key="2">
    <citation type="submission" date="2016-05" db="EMBL/GenBank/DDBJ databases">
        <title>Comparative analysis highlights variable genome content of wheat rusts and divergence of the mating loci.</title>
        <authorList>
            <person name="Cuomo C.A."/>
            <person name="Bakkeren G."/>
            <person name="Szabo L."/>
            <person name="Khalil H."/>
            <person name="Joly D."/>
            <person name="Goldberg J."/>
            <person name="Young S."/>
            <person name="Zeng Q."/>
            <person name="Fellers J."/>
        </authorList>
    </citation>
    <scope>NUCLEOTIDE SEQUENCE [LARGE SCALE GENOMIC DNA]</scope>
    <source>
        <strain evidence="5">1-1 BBBD Race 1</strain>
    </source>
</reference>
<name>A0A0C4EIM5_PUCT1</name>
<reference evidence="6" key="4">
    <citation type="submission" date="2025-05" db="UniProtKB">
        <authorList>
            <consortium name="EnsemblFungi"/>
        </authorList>
    </citation>
    <scope>IDENTIFICATION</scope>
    <source>
        <strain evidence="6">isolate 1-1 / race 1 (BBBD)</strain>
    </source>
</reference>
<dbReference type="OMA" id="WDSTLHI"/>
<feature type="region of interest" description="Disordered" evidence="4">
    <location>
        <begin position="376"/>
        <end position="410"/>
    </location>
</feature>
<dbReference type="PANTHER" id="PTHR10971">
    <property type="entry name" value="MRNA EXPORT FACTOR AND BUB3"/>
    <property type="match status" value="1"/>
</dbReference>
<keyword evidence="2" id="KW-0677">Repeat</keyword>
<dbReference type="SUPFAM" id="SSF50978">
    <property type="entry name" value="WD40 repeat-like"/>
    <property type="match status" value="1"/>
</dbReference>
<keyword evidence="1 3" id="KW-0853">WD repeat</keyword>
<dbReference type="AlphaFoldDB" id="A0A0C4EIM5"/>
<feature type="compositionally biased region" description="Low complexity" evidence="4">
    <location>
        <begin position="118"/>
        <end position="131"/>
    </location>
</feature>
<gene>
    <name evidence="5" type="ORF">PTTG_00592</name>
</gene>
<dbReference type="Proteomes" id="UP000005240">
    <property type="component" value="Unassembled WGS sequence"/>
</dbReference>
<dbReference type="SMART" id="SM00320">
    <property type="entry name" value="WD40"/>
    <property type="match status" value="6"/>
</dbReference>
<feature type="repeat" description="WD" evidence="3">
    <location>
        <begin position="133"/>
        <end position="174"/>
    </location>
</feature>
<dbReference type="VEuPathDB" id="FungiDB:PTTG_00592"/>
<dbReference type="EnsemblFungi" id="PTTG_00592-t43_1">
    <property type="protein sequence ID" value="PTTG_00592-t43_1-p1"/>
    <property type="gene ID" value="PTTG_00592"/>
</dbReference>
<dbReference type="InterPro" id="IPR015943">
    <property type="entry name" value="WD40/YVTN_repeat-like_dom_sf"/>
</dbReference>
<dbReference type="Gene3D" id="2.130.10.10">
    <property type="entry name" value="YVTN repeat-like/Quinoprotein amine dehydrogenase"/>
    <property type="match status" value="1"/>
</dbReference>
<evidence type="ECO:0000256" key="3">
    <source>
        <dbReference type="PROSITE-ProRule" id="PRU00221"/>
    </source>
</evidence>
<feature type="compositionally biased region" description="Basic and acidic residues" evidence="4">
    <location>
        <begin position="384"/>
        <end position="408"/>
    </location>
</feature>
<dbReference type="InterPro" id="IPR001680">
    <property type="entry name" value="WD40_rpt"/>
</dbReference>
<dbReference type="EMBL" id="ADAS02000450">
    <property type="protein sequence ID" value="OAV87346.1"/>
    <property type="molecule type" value="Genomic_DNA"/>
</dbReference>
<evidence type="ECO:0008006" key="8">
    <source>
        <dbReference type="Google" id="ProtNLM"/>
    </source>
</evidence>
<evidence type="ECO:0000256" key="4">
    <source>
        <dbReference type="SAM" id="MobiDB-lite"/>
    </source>
</evidence>
<dbReference type="STRING" id="630390.A0A0C4EIM5"/>
<reference evidence="5" key="1">
    <citation type="submission" date="2009-11" db="EMBL/GenBank/DDBJ databases">
        <authorList>
            <consortium name="The Broad Institute Genome Sequencing Platform"/>
            <person name="Ward D."/>
            <person name="Feldgarden M."/>
            <person name="Earl A."/>
            <person name="Young S.K."/>
            <person name="Zeng Q."/>
            <person name="Koehrsen M."/>
            <person name="Alvarado L."/>
            <person name="Berlin A."/>
            <person name="Bochicchio J."/>
            <person name="Borenstein D."/>
            <person name="Chapman S.B."/>
            <person name="Chen Z."/>
            <person name="Engels R."/>
            <person name="Freedman E."/>
            <person name="Gellesch M."/>
            <person name="Goldberg J."/>
            <person name="Griggs A."/>
            <person name="Gujja S."/>
            <person name="Heilman E."/>
            <person name="Heiman D."/>
            <person name="Hepburn T."/>
            <person name="Howarth C."/>
            <person name="Jen D."/>
            <person name="Larson L."/>
            <person name="Lewis B."/>
            <person name="Mehta T."/>
            <person name="Park D."/>
            <person name="Pearson M."/>
            <person name="Roberts A."/>
            <person name="Saif S."/>
            <person name="Shea T."/>
            <person name="Shenoy N."/>
            <person name="Sisk P."/>
            <person name="Stolte C."/>
            <person name="Sykes S."/>
            <person name="Thomson T."/>
            <person name="Walk T."/>
            <person name="White J."/>
            <person name="Yandava C."/>
            <person name="Izard J."/>
            <person name="Baranova O.V."/>
            <person name="Blanton J.M."/>
            <person name="Tanner A.C."/>
            <person name="Dewhirst F.E."/>
            <person name="Haas B."/>
            <person name="Nusbaum C."/>
            <person name="Birren B."/>
        </authorList>
    </citation>
    <scope>NUCLEOTIDE SEQUENCE [LARGE SCALE GENOMIC DNA]</scope>
    <source>
        <strain evidence="5">1-1 BBBD Race 1</strain>
    </source>
</reference>